<gene>
    <name evidence="3" type="ORF">HV331_01690</name>
    <name evidence="2" type="ORF">PZT46_08490</name>
    <name evidence="1" type="ORF">SJ059_20270</name>
</gene>
<dbReference type="Proteomes" id="UP001279012">
    <property type="component" value="Unassembled WGS sequence"/>
</dbReference>
<name>A0A0B2IBS7_KLEAE</name>
<dbReference type="EMBL" id="JARELW010000003">
    <property type="protein sequence ID" value="MEA8799290.1"/>
    <property type="molecule type" value="Genomic_DNA"/>
</dbReference>
<evidence type="ECO:0000313" key="1">
    <source>
        <dbReference type="EMBL" id="MDX7016791.1"/>
    </source>
</evidence>
<dbReference type="AlphaFoldDB" id="A0A0B2IBS7"/>
<dbReference type="EMBL" id="CP055904">
    <property type="protein sequence ID" value="QMR38279.1"/>
    <property type="molecule type" value="Genomic_DNA"/>
</dbReference>
<reference evidence="1" key="4">
    <citation type="submission" date="2023-11" db="EMBL/GenBank/DDBJ databases">
        <title>Detection of rare carbapenemases in Enterobacterales - comparison of two colorimetric and two CIM-based carbapenemase assays.</title>
        <authorList>
            <person name="Schaffarczyk L."/>
            <person name="Noster J."/>
            <person name="Stelzer Y."/>
            <person name="Sattler J."/>
            <person name="Gatermann S."/>
            <person name="Hamprecht A."/>
        </authorList>
    </citation>
    <scope>NUCLEOTIDE SEQUENCE</scope>
    <source>
        <strain evidence="1">CIM-Cont-037</strain>
    </source>
</reference>
<dbReference type="EMBL" id="JAWZZT010000020">
    <property type="protein sequence ID" value="MDX7016791.1"/>
    <property type="molecule type" value="Genomic_DNA"/>
</dbReference>
<dbReference type="Proteomes" id="UP000514462">
    <property type="component" value="Chromosome"/>
</dbReference>
<evidence type="ECO:0000313" key="2">
    <source>
        <dbReference type="EMBL" id="MEA8799290.1"/>
    </source>
</evidence>
<proteinExistence type="predicted"/>
<reference evidence="4" key="1">
    <citation type="submission" date="2020-06" db="EMBL/GenBank/DDBJ databases">
        <title>REHAB project genomes.</title>
        <authorList>
            <person name="Shaw L.P."/>
        </authorList>
    </citation>
    <scope>NUCLEOTIDE SEQUENCE [LARGE SCALE GENOMIC DNA]</scope>
    <source>
        <strain evidence="4">RHBSTW-00938</strain>
    </source>
</reference>
<dbReference type="Proteomes" id="UP001303386">
    <property type="component" value="Unassembled WGS sequence"/>
</dbReference>
<evidence type="ECO:0000313" key="3">
    <source>
        <dbReference type="EMBL" id="QMR38279.1"/>
    </source>
</evidence>
<reference evidence="2" key="3">
    <citation type="journal article" date="2023" name="J. Hosp. Infect.">
        <title>Cross-contamination of carbapenem-resistant Gram-negative bacteria between patients and hospital environment in the first year of a newly built surgical ward.</title>
        <authorList>
            <person name="Boutin S."/>
            <person name="Scherrer M."/>
            <person name="Spath I."/>
            <person name="Kocer K."/>
            <person name="Heeg K."/>
            <person name="Nurjadi D."/>
        </authorList>
    </citation>
    <scope>NUCLEOTIDE SEQUENCE</scope>
    <source>
        <strain evidence="2">KE10384</strain>
    </source>
</reference>
<dbReference type="RefSeq" id="WP_015367282.1">
    <property type="nucleotide sequence ID" value="NZ_AP022108.1"/>
</dbReference>
<sequence>MPLVFLLTNDVIRLLRYRPSGEKVYRKSEKGDGVIEEGKSALFSPLAEGQKFFKKWLKVAEDTSIPEGTVVDAVGKQARTF</sequence>
<reference evidence="3" key="2">
    <citation type="journal article" date="2021" name="Microb. Genom.">
        <title>A genomic epidemiological study shows that prevalence of antimicrobial resistance in Enterobacterales is associated with the livestock host, as well as antimicrobial usage.</title>
        <authorList>
            <person name="AbuOun M."/>
            <person name="Jones H."/>
            <person name="Stubberfield E."/>
            <person name="Gilson D."/>
            <person name="Shaw L.P."/>
            <person name="Hubbard A.T.M."/>
            <person name="Chau K.K."/>
            <person name="Sebra R."/>
            <person name="Peto T.E.A."/>
            <person name="Crook D.W."/>
            <person name="Read D.S."/>
            <person name="Gweon H.S."/>
            <person name="Walker A.S."/>
            <person name="Stoesser N."/>
            <person name="Smith R.P."/>
            <person name="Anjum M.F."/>
            <person name="On Behalf Of The Rehab Consortium."/>
        </authorList>
    </citation>
    <scope>NUCLEOTIDE SEQUENCE</scope>
    <source>
        <strain evidence="3">RHBSTW-00938</strain>
    </source>
</reference>
<protein>
    <submittedName>
        <fullName evidence="3">Histidine kinase</fullName>
    </submittedName>
</protein>
<keyword evidence="3" id="KW-0808">Transferase</keyword>
<keyword evidence="3" id="KW-0418">Kinase</keyword>
<evidence type="ECO:0000313" key="4">
    <source>
        <dbReference type="Proteomes" id="UP000514462"/>
    </source>
</evidence>
<organism evidence="3 4">
    <name type="scientific">Klebsiella aerogenes</name>
    <name type="common">Enterobacter aerogenes</name>
    <dbReference type="NCBI Taxonomy" id="548"/>
    <lineage>
        <taxon>Bacteria</taxon>
        <taxon>Pseudomonadati</taxon>
        <taxon>Pseudomonadota</taxon>
        <taxon>Gammaproteobacteria</taxon>
        <taxon>Enterobacterales</taxon>
        <taxon>Enterobacteriaceae</taxon>
        <taxon>Klebsiella/Raoultella group</taxon>
        <taxon>Klebsiella</taxon>
    </lineage>
</organism>
<dbReference type="GO" id="GO:0016301">
    <property type="term" value="F:kinase activity"/>
    <property type="evidence" value="ECO:0007669"/>
    <property type="project" value="UniProtKB-KW"/>
</dbReference>
<accession>A0A0B2IBS7</accession>